<dbReference type="Gene3D" id="3.40.190.10">
    <property type="entry name" value="Periplasmic binding protein-like II"/>
    <property type="match status" value="1"/>
</dbReference>
<feature type="chain" id="PRO_5032323820" evidence="3">
    <location>
        <begin position="22"/>
        <end position="530"/>
    </location>
</feature>
<sequence>MKRTALALWAGMGLLSLNAYAAKTLTVCTENSPQGFDIAQYDAIVTMDASMEPLYNRLVEFERGTTKVVPGLADSWEISPDGLTYTFKLHKGVQFHSTDYFKPTRPMNADDVVFSFQRMIDPNHPWHKLAKAGFPYAESMEFSKLVKSVEKLDDYTVRVTLNRPEAPMIANLAMGFASIFSAEYAAQLLKDNRSEDLNSKPIGTGPFILKRYEKDAQVRYVAHPTYFRGRAKLDNLIFAITTDPIVRMQKLKANECQIALYPKPTEVPVLKEDPNLRVVSMNQLNISYLAFNVEHKPLNNKLVRQALSHAVDKQSYIKALFGVGNAIPAVNPFPPSMWGYNKSTKDYEYNPEKAKELLAKAGYPNGFDLTIWTRIGGASNLPNAKLAAEMVQADWKKIGVNATIQQLEWGEVLKRTRKGEHDTMFIGWTGDNGDPDNFMTPILSCQAAQSGDNRARWCNQEFDTLLDKAKATSNVKQRTQLYETAQKLFKDEAPWLTLVHPSVFVATRKNVSGYVMNPLGTNNYYKVTVQ</sequence>
<dbReference type="PANTHER" id="PTHR30290">
    <property type="entry name" value="PERIPLASMIC BINDING COMPONENT OF ABC TRANSPORTER"/>
    <property type="match status" value="1"/>
</dbReference>
<dbReference type="FunFam" id="3.10.105.10:FF:000002">
    <property type="entry name" value="Dipeptide ABC transporter, substrate-binding protein"/>
    <property type="match status" value="1"/>
</dbReference>
<dbReference type="InterPro" id="IPR030678">
    <property type="entry name" value="Peptide/Ni-bd"/>
</dbReference>
<dbReference type="Pfam" id="PF00496">
    <property type="entry name" value="SBP_bac_5"/>
    <property type="match status" value="1"/>
</dbReference>
<dbReference type="Proteomes" id="UP000587991">
    <property type="component" value="Unassembled WGS sequence"/>
</dbReference>
<dbReference type="InterPro" id="IPR039424">
    <property type="entry name" value="SBP_5"/>
</dbReference>
<name>A0A847S4V8_9NEIS</name>
<dbReference type="GO" id="GO:0042938">
    <property type="term" value="P:dipeptide transport"/>
    <property type="evidence" value="ECO:0007669"/>
    <property type="project" value="TreeGrafter"/>
</dbReference>
<keyword evidence="2 3" id="KW-0732">Signal</keyword>
<dbReference type="PANTHER" id="PTHR30290:SF38">
    <property type="entry name" value="D,D-DIPEPTIDE-BINDING PERIPLASMIC PROTEIN DDPA-RELATED"/>
    <property type="match status" value="1"/>
</dbReference>
<evidence type="ECO:0000256" key="1">
    <source>
        <dbReference type="ARBA" id="ARBA00005695"/>
    </source>
</evidence>
<evidence type="ECO:0000313" key="6">
    <source>
        <dbReference type="Proteomes" id="UP000587991"/>
    </source>
</evidence>
<evidence type="ECO:0000256" key="2">
    <source>
        <dbReference type="ARBA" id="ARBA00022729"/>
    </source>
</evidence>
<dbReference type="FunFam" id="3.90.76.10:FF:000002">
    <property type="entry name" value="Dipeptide ABC transporter, substrate-binding protein"/>
    <property type="match status" value="1"/>
</dbReference>
<gene>
    <name evidence="5" type="ORF">HF682_01400</name>
</gene>
<dbReference type="GO" id="GO:1904680">
    <property type="term" value="F:peptide transmembrane transporter activity"/>
    <property type="evidence" value="ECO:0007669"/>
    <property type="project" value="TreeGrafter"/>
</dbReference>
<dbReference type="FunFam" id="3.40.190.10:FF:000036">
    <property type="entry name" value="Dipeptide ABC transporter, substrate-binding protein"/>
    <property type="match status" value="1"/>
</dbReference>
<evidence type="ECO:0000313" key="5">
    <source>
        <dbReference type="EMBL" id="NLR73815.1"/>
    </source>
</evidence>
<comment type="similarity">
    <text evidence="1">Belongs to the bacterial solute-binding protein 5 family.</text>
</comment>
<feature type="signal peptide" evidence="3">
    <location>
        <begin position="1"/>
        <end position="21"/>
    </location>
</feature>
<proteinExistence type="inferred from homology"/>
<dbReference type="AlphaFoldDB" id="A0A847S4V8"/>
<dbReference type="Gene3D" id="3.90.76.10">
    <property type="entry name" value="Dipeptide-binding Protein, Domain 1"/>
    <property type="match status" value="1"/>
</dbReference>
<organism evidence="5 6">
    <name type="scientific">Leeia aquatica</name>
    <dbReference type="NCBI Taxonomy" id="2725557"/>
    <lineage>
        <taxon>Bacteria</taxon>
        <taxon>Pseudomonadati</taxon>
        <taxon>Pseudomonadota</taxon>
        <taxon>Betaproteobacteria</taxon>
        <taxon>Neisseriales</taxon>
        <taxon>Leeiaceae</taxon>
        <taxon>Leeia</taxon>
    </lineage>
</organism>
<evidence type="ECO:0000256" key="3">
    <source>
        <dbReference type="SAM" id="SignalP"/>
    </source>
</evidence>
<keyword evidence="6" id="KW-1185">Reference proteome</keyword>
<reference evidence="5 6" key="1">
    <citation type="submission" date="2020-04" db="EMBL/GenBank/DDBJ databases">
        <title>Draft genome of Leeia sp. IMCC25680.</title>
        <authorList>
            <person name="Song J."/>
            <person name="Cho J.-C."/>
        </authorList>
    </citation>
    <scope>NUCLEOTIDE SEQUENCE [LARGE SCALE GENOMIC DNA]</scope>
    <source>
        <strain evidence="5 6">IMCC25680</strain>
    </source>
</reference>
<dbReference type="EMBL" id="JABAIM010000001">
    <property type="protein sequence ID" value="NLR73815.1"/>
    <property type="molecule type" value="Genomic_DNA"/>
</dbReference>
<evidence type="ECO:0000259" key="4">
    <source>
        <dbReference type="Pfam" id="PF00496"/>
    </source>
</evidence>
<dbReference type="InterPro" id="IPR000914">
    <property type="entry name" value="SBP_5_dom"/>
</dbReference>
<protein>
    <submittedName>
        <fullName evidence="5">ABC transporter substrate-binding protein</fullName>
    </submittedName>
</protein>
<dbReference type="GO" id="GO:0030288">
    <property type="term" value="C:outer membrane-bounded periplasmic space"/>
    <property type="evidence" value="ECO:0007669"/>
    <property type="project" value="TreeGrafter"/>
</dbReference>
<dbReference type="CDD" id="cd08493">
    <property type="entry name" value="PBP2_DppA_like"/>
    <property type="match status" value="1"/>
</dbReference>
<dbReference type="Gene3D" id="3.10.105.10">
    <property type="entry name" value="Dipeptide-binding Protein, Domain 3"/>
    <property type="match status" value="1"/>
</dbReference>
<comment type="caution">
    <text evidence="5">The sequence shown here is derived from an EMBL/GenBank/DDBJ whole genome shotgun (WGS) entry which is preliminary data.</text>
</comment>
<accession>A0A847S4V8</accession>
<dbReference type="GO" id="GO:0043190">
    <property type="term" value="C:ATP-binding cassette (ABC) transporter complex"/>
    <property type="evidence" value="ECO:0007669"/>
    <property type="project" value="InterPro"/>
</dbReference>
<dbReference type="SUPFAM" id="SSF53850">
    <property type="entry name" value="Periplasmic binding protein-like II"/>
    <property type="match status" value="1"/>
</dbReference>
<feature type="domain" description="Solute-binding protein family 5" evidence="4">
    <location>
        <begin position="67"/>
        <end position="448"/>
    </location>
</feature>
<dbReference type="PIRSF" id="PIRSF002741">
    <property type="entry name" value="MppA"/>
    <property type="match status" value="1"/>
</dbReference>
<dbReference type="RefSeq" id="WP_168875472.1">
    <property type="nucleotide sequence ID" value="NZ_JABAIM010000001.1"/>
</dbReference>